<dbReference type="RefSeq" id="WP_062143508.1">
    <property type="nucleotide sequence ID" value="NZ_LHZY01000043.1"/>
</dbReference>
<gene>
    <name evidence="1" type="ORF">AD952_11180</name>
</gene>
<proteinExistence type="predicted"/>
<dbReference type="Proteomes" id="UP000075312">
    <property type="component" value="Unassembled WGS sequence"/>
</dbReference>
<name>A0A149USJ1_9PROT</name>
<reference evidence="1 2" key="1">
    <citation type="submission" date="2015-06" db="EMBL/GenBank/DDBJ databases">
        <title>Improved classification and identification of acetic acid bacteria using matrix-assisted laser desorption/ionization time-of-flight mass spectrometry; Gluconobacter nephelii and Gluconobacter uchimurae are later heterotypic synonyms of Gluconobacter japonicus and Gluconobacter oxydans, respectively.</title>
        <authorList>
            <person name="Li L."/>
            <person name="Cleenwerck I."/>
            <person name="De Vuyst L."/>
            <person name="Vandamme P."/>
        </authorList>
    </citation>
    <scope>NUCLEOTIDE SEQUENCE [LARGE SCALE GENOMIC DNA]</scope>
    <source>
        <strain evidence="1 2">LMG 1608</strain>
    </source>
</reference>
<evidence type="ECO:0000313" key="1">
    <source>
        <dbReference type="EMBL" id="KXV70950.1"/>
    </source>
</evidence>
<organism evidence="1 2">
    <name type="scientific">Acetobacter cerevisiae</name>
    <dbReference type="NCBI Taxonomy" id="178900"/>
    <lineage>
        <taxon>Bacteria</taxon>
        <taxon>Pseudomonadati</taxon>
        <taxon>Pseudomonadota</taxon>
        <taxon>Alphaproteobacteria</taxon>
        <taxon>Acetobacterales</taxon>
        <taxon>Acetobacteraceae</taxon>
        <taxon>Acetobacter</taxon>
    </lineage>
</organism>
<comment type="caution">
    <text evidence="1">The sequence shown here is derived from an EMBL/GenBank/DDBJ whole genome shotgun (WGS) entry which is preliminary data.</text>
</comment>
<dbReference type="AlphaFoldDB" id="A0A149USJ1"/>
<dbReference type="PATRIC" id="fig|178900.6.peg.2240"/>
<accession>A0A149USJ1</accession>
<dbReference type="Gene3D" id="3.10.450.40">
    <property type="match status" value="1"/>
</dbReference>
<dbReference type="EMBL" id="LHZY01000043">
    <property type="protein sequence ID" value="KXV70950.1"/>
    <property type="molecule type" value="Genomic_DNA"/>
</dbReference>
<sequence>MSCLSHEWGGDLELDASGGLKIASNHDGIRQRLLRRLMTPQNGYIWQPDYGAGLPERVGSITTQEELYAIVRAQCALEDGIDQTQPVTVTLNENGNGGYSCLIAYTDAQTNSVHALALT</sequence>
<dbReference type="SUPFAM" id="SSF160719">
    <property type="entry name" value="gpW/gp25-like"/>
    <property type="match status" value="1"/>
</dbReference>
<protein>
    <submittedName>
        <fullName evidence="1">Phage tail protein</fullName>
    </submittedName>
</protein>
<evidence type="ECO:0000313" key="2">
    <source>
        <dbReference type="Proteomes" id="UP000075312"/>
    </source>
</evidence>